<reference evidence="2" key="1">
    <citation type="journal article" date="2023" name="Front. Plant Sci.">
        <title>Chromosomal-level genome assembly of Melastoma candidum provides insights into trichome evolution.</title>
        <authorList>
            <person name="Zhong Y."/>
            <person name="Wu W."/>
            <person name="Sun C."/>
            <person name="Zou P."/>
            <person name="Liu Y."/>
            <person name="Dai S."/>
            <person name="Zhou R."/>
        </authorList>
    </citation>
    <scope>NUCLEOTIDE SEQUENCE [LARGE SCALE GENOMIC DNA]</scope>
</reference>
<dbReference type="Proteomes" id="UP001057402">
    <property type="component" value="Chromosome 11"/>
</dbReference>
<evidence type="ECO:0000313" key="1">
    <source>
        <dbReference type="EMBL" id="KAI4311992.1"/>
    </source>
</evidence>
<name>A0ACB9LLC8_9MYRT</name>
<organism evidence="1 2">
    <name type="scientific">Melastoma candidum</name>
    <dbReference type="NCBI Taxonomy" id="119954"/>
    <lineage>
        <taxon>Eukaryota</taxon>
        <taxon>Viridiplantae</taxon>
        <taxon>Streptophyta</taxon>
        <taxon>Embryophyta</taxon>
        <taxon>Tracheophyta</taxon>
        <taxon>Spermatophyta</taxon>
        <taxon>Magnoliopsida</taxon>
        <taxon>eudicotyledons</taxon>
        <taxon>Gunneridae</taxon>
        <taxon>Pentapetalae</taxon>
        <taxon>rosids</taxon>
        <taxon>malvids</taxon>
        <taxon>Myrtales</taxon>
        <taxon>Melastomataceae</taxon>
        <taxon>Melastomatoideae</taxon>
        <taxon>Melastomateae</taxon>
        <taxon>Melastoma</taxon>
    </lineage>
</organism>
<evidence type="ECO:0000313" key="2">
    <source>
        <dbReference type="Proteomes" id="UP001057402"/>
    </source>
</evidence>
<sequence length="257" mass="28876">MKESFVYPKCNSFTVERITENSFPILLCFSSVSVFLLRLRSLCLCSLHLICFTSRQLAHINPAALGMILAGHRNKPRIYIGCMTSGPVLYQKDVKYHEPEYWKFGDAKNNYFRHATGQIYAISRDLANISENRQGLPGYSAQVLEHPWLKEGEASDKPIDSAVLCRMKQFRAMNKLKKLALKVIAANLSEEDIKGLKARFTNLDTDNSGTITYEELKTGLARLGSRLSEAEVQQLMDAADVDGNGTIDYIDGYYAST</sequence>
<protein>
    <submittedName>
        <fullName evidence="1">Uncharacterized protein</fullName>
    </submittedName>
</protein>
<keyword evidence="2" id="KW-1185">Reference proteome</keyword>
<accession>A0ACB9LLC8</accession>
<gene>
    <name evidence="1" type="ORF">MLD38_036852</name>
</gene>
<comment type="caution">
    <text evidence="1">The sequence shown here is derived from an EMBL/GenBank/DDBJ whole genome shotgun (WGS) entry which is preliminary data.</text>
</comment>
<dbReference type="EMBL" id="CM042890">
    <property type="protein sequence ID" value="KAI4311992.1"/>
    <property type="molecule type" value="Genomic_DNA"/>
</dbReference>
<proteinExistence type="predicted"/>